<feature type="region of interest" description="Disordered" evidence="1">
    <location>
        <begin position="839"/>
        <end position="891"/>
    </location>
</feature>
<keyword evidence="3" id="KW-1185">Reference proteome</keyword>
<evidence type="ECO:0000313" key="2">
    <source>
        <dbReference type="EMBL" id="KAG7373830.1"/>
    </source>
</evidence>
<organism evidence="2 3">
    <name type="scientific">Nitzschia inconspicua</name>
    <dbReference type="NCBI Taxonomy" id="303405"/>
    <lineage>
        <taxon>Eukaryota</taxon>
        <taxon>Sar</taxon>
        <taxon>Stramenopiles</taxon>
        <taxon>Ochrophyta</taxon>
        <taxon>Bacillariophyta</taxon>
        <taxon>Bacillariophyceae</taxon>
        <taxon>Bacillariophycidae</taxon>
        <taxon>Bacillariales</taxon>
        <taxon>Bacillariaceae</taxon>
        <taxon>Nitzschia</taxon>
    </lineage>
</organism>
<comment type="caution">
    <text evidence="2">The sequence shown here is derived from an EMBL/GenBank/DDBJ whole genome shotgun (WGS) entry which is preliminary data.</text>
</comment>
<name>A0A9K3M600_9STRA</name>
<feature type="compositionally biased region" description="Basic and acidic residues" evidence="1">
    <location>
        <begin position="864"/>
        <end position="877"/>
    </location>
</feature>
<evidence type="ECO:0000256" key="1">
    <source>
        <dbReference type="SAM" id="MobiDB-lite"/>
    </source>
</evidence>
<dbReference type="Proteomes" id="UP000693970">
    <property type="component" value="Unassembled WGS sequence"/>
</dbReference>
<sequence>MLETLLDDRYDALSQRQESVASGVAVLKEVEIGSKNSRSNHVKVLSFEALKEILQHRMYEGMCIKSNTLSMEEQSYVKKTKYDDLSWQSSLDLTIERGNNPDDSTLFTLLRARRDKYGLLTGSSISALETDTSLEDKDNEMAINHVCQPAKEYEGEESHHSQNIEYAHDGVEYNLLAHPKSKAQKPFMLDEKLTTDFELEEESTDDEEKKTNGVLDKYSTTKEVTAFERMMEKLNSVKQDGDDQFNTNHTRTTASSTVLESTAHTRCTTATVSLDAIFTLNSSIILTVRSNPTGEDEDEDGTARVEKDDDSSAWFGFNENCNPNVAVLLDPVSSSRSEDASTSLFSMDHYYDIDSYNEDQIDSVALKVWSSDSDVVLRSDSDRAYVPSTGNPERHRERKGTASASNIRKMVRIFIKLLTPKCGGEHFFDGEIEFVPSTAEEETIQVEAETISEVQLTRVSDPNNCEDVTSLEPDRGQSIMEYVLQFTGIRNWNQDADEPRVCCGCHDTSADLDDSTSIVENEERTLVLPKKKRKPANDGCKEAGGNTSDEEGEGGVAVLVEAERMSPCWKKSPPNKDDQVEIMLEDYMVTAVKIQSHFPKIETLEDEKDSDCYNGIESKHSEEVQSLLDHSDLKLGAIIECEQSGSEEDVNQDLLHAVLIKEESVHGGAFAIECVPSNDTFCIPNPPEKEYATDNAFGSPLDSLSCDSFVLTYSSDDINFPIEVYATKRVEINPPSHCRRHTFDHVPSYHQLFDFKKPVTLPFLAETRSQQQDDSFHTDKFNLSFSSSSKRKNRSIKASFQDVISTSTAHPDTPSDNHSVASHRRTDAAFLSIWNEIQDENAPTNRSTSSTCTGTPKNQFVKSDTSEKGERTKVPDRKKTRYPNPPNLVPSKGILRKEGCSFGSGRRISWNEDQLANKEEKGILFYSGRNDPRSVCPLDKLVHELSGNQGQ</sequence>
<feature type="compositionally biased region" description="Polar residues" evidence="1">
    <location>
        <begin position="841"/>
        <end position="863"/>
    </location>
</feature>
<dbReference type="AlphaFoldDB" id="A0A9K3M600"/>
<accession>A0A9K3M600</accession>
<reference evidence="2" key="1">
    <citation type="journal article" date="2021" name="Sci. Rep.">
        <title>Diploid genomic architecture of Nitzschia inconspicua, an elite biomass production diatom.</title>
        <authorList>
            <person name="Oliver A."/>
            <person name="Podell S."/>
            <person name="Pinowska A."/>
            <person name="Traller J.C."/>
            <person name="Smith S.R."/>
            <person name="McClure R."/>
            <person name="Beliaev A."/>
            <person name="Bohutskyi P."/>
            <person name="Hill E.A."/>
            <person name="Rabines A."/>
            <person name="Zheng H."/>
            <person name="Allen L.Z."/>
            <person name="Kuo A."/>
            <person name="Grigoriev I.V."/>
            <person name="Allen A.E."/>
            <person name="Hazlebeck D."/>
            <person name="Allen E.E."/>
        </authorList>
    </citation>
    <scope>NUCLEOTIDE SEQUENCE</scope>
    <source>
        <strain evidence="2">Hildebrandi</strain>
    </source>
</reference>
<dbReference type="EMBL" id="JAGRRH010000001">
    <property type="protein sequence ID" value="KAG7373830.1"/>
    <property type="molecule type" value="Genomic_DNA"/>
</dbReference>
<gene>
    <name evidence="2" type="ORF">IV203_012925</name>
</gene>
<reference evidence="2" key="2">
    <citation type="submission" date="2021-04" db="EMBL/GenBank/DDBJ databases">
        <authorList>
            <person name="Podell S."/>
        </authorList>
    </citation>
    <scope>NUCLEOTIDE SEQUENCE</scope>
    <source>
        <strain evidence="2">Hildebrandi</strain>
    </source>
</reference>
<feature type="region of interest" description="Disordered" evidence="1">
    <location>
        <begin position="530"/>
        <end position="552"/>
    </location>
</feature>
<feature type="region of interest" description="Disordered" evidence="1">
    <location>
        <begin position="380"/>
        <end position="403"/>
    </location>
</feature>
<protein>
    <submittedName>
        <fullName evidence="2">Uncharacterized protein</fullName>
    </submittedName>
</protein>
<proteinExistence type="predicted"/>
<evidence type="ECO:0000313" key="3">
    <source>
        <dbReference type="Proteomes" id="UP000693970"/>
    </source>
</evidence>